<dbReference type="EMBL" id="RBKT01000001">
    <property type="protein sequence ID" value="RKR89194.1"/>
    <property type="molecule type" value="Genomic_DNA"/>
</dbReference>
<keyword evidence="2" id="KW-1185">Reference proteome</keyword>
<gene>
    <name evidence="1" type="ORF">BDK92_3533</name>
</gene>
<dbReference type="Proteomes" id="UP000277671">
    <property type="component" value="Unassembled WGS sequence"/>
</dbReference>
<organism evidence="1 2">
    <name type="scientific">Micromonospora pisi</name>
    <dbReference type="NCBI Taxonomy" id="589240"/>
    <lineage>
        <taxon>Bacteria</taxon>
        <taxon>Bacillati</taxon>
        <taxon>Actinomycetota</taxon>
        <taxon>Actinomycetes</taxon>
        <taxon>Micromonosporales</taxon>
        <taxon>Micromonosporaceae</taxon>
        <taxon>Micromonospora</taxon>
    </lineage>
</organism>
<evidence type="ECO:0000313" key="1">
    <source>
        <dbReference type="EMBL" id="RKR89194.1"/>
    </source>
</evidence>
<sequence>MVAVPVPSGVLGVAGDEPVAVGPVATGGALVSFGMSWVRSDACMVYPGTDGRGPVGSGALPGMGWVRSEAPAVVPAPGWVRSGVFAGVPGMGWVRSGDAAAVGMDCVCSGADAAVGKPGTSAVGFADRGGPFSGKPVGATVPGHGPRARAAAVGSTVGVGGRGGAHGLGEAGAEGVVARVPPGRAAGPASG</sequence>
<protein>
    <submittedName>
        <fullName evidence="1">Uncharacterized protein</fullName>
    </submittedName>
</protein>
<reference evidence="1 2" key="1">
    <citation type="submission" date="2018-10" db="EMBL/GenBank/DDBJ databases">
        <title>Sequencing the genomes of 1000 actinobacteria strains.</title>
        <authorList>
            <person name="Klenk H.-P."/>
        </authorList>
    </citation>
    <scope>NUCLEOTIDE SEQUENCE [LARGE SCALE GENOMIC DNA]</scope>
    <source>
        <strain evidence="1 2">DSM 45175</strain>
    </source>
</reference>
<accession>A0A495JLH9</accession>
<comment type="caution">
    <text evidence="1">The sequence shown here is derived from an EMBL/GenBank/DDBJ whole genome shotgun (WGS) entry which is preliminary data.</text>
</comment>
<proteinExistence type="predicted"/>
<name>A0A495JLH9_9ACTN</name>
<dbReference type="AlphaFoldDB" id="A0A495JLH9"/>
<evidence type="ECO:0000313" key="2">
    <source>
        <dbReference type="Proteomes" id="UP000277671"/>
    </source>
</evidence>